<keyword evidence="3" id="KW-0413">Isomerase</keyword>
<evidence type="ECO:0000256" key="4">
    <source>
        <dbReference type="SAM" id="MobiDB-lite"/>
    </source>
</evidence>
<dbReference type="GO" id="GO:0031119">
    <property type="term" value="P:tRNA pseudouridine synthesis"/>
    <property type="evidence" value="ECO:0007669"/>
    <property type="project" value="TreeGrafter"/>
</dbReference>
<evidence type="ECO:0000313" key="7">
    <source>
        <dbReference type="Proteomes" id="UP000265618"/>
    </source>
</evidence>
<dbReference type="PANTHER" id="PTHR21568">
    <property type="entry name" value="TRNA PSEUDOURIDINE SYNTHASE PUS10"/>
    <property type="match status" value="1"/>
</dbReference>
<feature type="domain" description="Pus10-like C-terminal" evidence="5">
    <location>
        <begin position="219"/>
        <end position="290"/>
    </location>
</feature>
<dbReference type="EC" id="5.4.99.25" evidence="1"/>
<feature type="non-terminal residue" evidence="6">
    <location>
        <position position="290"/>
    </location>
</feature>
<dbReference type="InterPro" id="IPR039894">
    <property type="entry name" value="Pus10-like"/>
</dbReference>
<dbReference type="Gene3D" id="3.30.70.2510">
    <property type="match status" value="1"/>
</dbReference>
<dbReference type="Proteomes" id="UP000265618">
    <property type="component" value="Unassembled WGS sequence"/>
</dbReference>
<dbReference type="PANTHER" id="PTHR21568:SF0">
    <property type="entry name" value="TRNA PSEUDOURIDINE SYNTHASE PUS10"/>
    <property type="match status" value="1"/>
</dbReference>
<feature type="non-terminal residue" evidence="6">
    <location>
        <position position="1"/>
    </location>
</feature>
<reference evidence="6 7" key="1">
    <citation type="journal article" date="2018" name="PLoS ONE">
        <title>The draft genome of Kipferlia bialata reveals reductive genome evolution in fornicate parasites.</title>
        <authorList>
            <person name="Tanifuji G."/>
            <person name="Takabayashi S."/>
            <person name="Kume K."/>
            <person name="Takagi M."/>
            <person name="Nakayama T."/>
            <person name="Kamikawa R."/>
            <person name="Inagaki Y."/>
            <person name="Hashimoto T."/>
        </authorList>
    </citation>
    <scope>NUCLEOTIDE SEQUENCE [LARGE SCALE GENOMIC DNA]</scope>
    <source>
        <strain evidence="6">NY0173</strain>
    </source>
</reference>
<dbReference type="EMBL" id="BDIP01005926">
    <property type="protein sequence ID" value="GIQ90228.1"/>
    <property type="molecule type" value="Genomic_DNA"/>
</dbReference>
<proteinExistence type="predicted"/>
<gene>
    <name evidence="6" type="ORF">KIPB_012944</name>
</gene>
<evidence type="ECO:0000256" key="2">
    <source>
        <dbReference type="ARBA" id="ARBA00022694"/>
    </source>
</evidence>
<dbReference type="OrthoDB" id="271937at2759"/>
<keyword evidence="7" id="KW-1185">Reference proteome</keyword>
<accession>A0A9K3D6U5</accession>
<evidence type="ECO:0000259" key="5">
    <source>
        <dbReference type="Pfam" id="PF21238"/>
    </source>
</evidence>
<evidence type="ECO:0000256" key="1">
    <source>
        <dbReference type="ARBA" id="ARBA00012787"/>
    </source>
</evidence>
<dbReference type="AlphaFoldDB" id="A0A9K3D6U5"/>
<evidence type="ECO:0000313" key="6">
    <source>
        <dbReference type="EMBL" id="GIQ90228.1"/>
    </source>
</evidence>
<dbReference type="GO" id="GO:0160148">
    <property type="term" value="F:tRNA pseudouridine(55) synthase activity"/>
    <property type="evidence" value="ECO:0007669"/>
    <property type="project" value="UniProtKB-EC"/>
</dbReference>
<organism evidence="6 7">
    <name type="scientific">Kipferlia bialata</name>
    <dbReference type="NCBI Taxonomy" id="797122"/>
    <lineage>
        <taxon>Eukaryota</taxon>
        <taxon>Metamonada</taxon>
        <taxon>Carpediemonas-like organisms</taxon>
        <taxon>Kipferlia</taxon>
    </lineage>
</organism>
<protein>
    <recommendedName>
        <fullName evidence="1">tRNA pseudouridine(55) synthase</fullName>
        <ecNumber evidence="1">5.4.99.25</ecNumber>
    </recommendedName>
</protein>
<name>A0A9K3D6U5_9EUKA</name>
<dbReference type="InterPro" id="IPR048741">
    <property type="entry name" value="Pus10-like_C"/>
</dbReference>
<keyword evidence="2" id="KW-0819">tRNA processing</keyword>
<feature type="region of interest" description="Disordered" evidence="4">
    <location>
        <begin position="132"/>
        <end position="155"/>
    </location>
</feature>
<evidence type="ECO:0000256" key="3">
    <source>
        <dbReference type="ARBA" id="ARBA00023235"/>
    </source>
</evidence>
<comment type="caution">
    <text evidence="6">The sequence shown here is derived from an EMBL/GenBank/DDBJ whole genome shotgun (WGS) entry which is preliminary data.</text>
</comment>
<sequence length="290" mass="32631">STHSEEWLGKVIKDVVECGYEFSSFLFTVSAPPTLVLRDASMMCHLSKLVYPGQDVYRESAMSTFYNALKREHHSKKTVKFQLGPRTREATGATFDAEGEMKVVMRVHTGETLVFPPSIVATFSRDLRNLLAGKTGRRRHNQEGDAPRRHSACQADHSHLSNAVQRFVNGHFTEPDHIRTVMPCPPPCRIHPFTPEAEGAGEPFSVTHSLKYDVEPIMVLGRYRKEEREVSQTTWAFAPDMMSIQKGTTSVLQPLFDCKSALFHAAGREDIDVRMLGSGRPFCLELLQPK</sequence>
<dbReference type="Pfam" id="PF21238">
    <property type="entry name" value="Pus10_C"/>
    <property type="match status" value="1"/>
</dbReference>